<dbReference type="Gene3D" id="1.20.1720.10">
    <property type="entry name" value="Multidrug resistance protein D"/>
    <property type="match status" value="1"/>
</dbReference>
<keyword evidence="5 7" id="KW-1133">Transmembrane helix</keyword>
<feature type="transmembrane region" description="Helical" evidence="7">
    <location>
        <begin position="277"/>
        <end position="305"/>
    </location>
</feature>
<feature type="transmembrane region" description="Helical" evidence="7">
    <location>
        <begin position="32"/>
        <end position="50"/>
    </location>
</feature>
<reference evidence="10" key="1">
    <citation type="journal article" date="2019" name="Int. J. Syst. Evol. Microbiol.">
        <title>The Global Catalogue of Microorganisms (GCM) 10K type strain sequencing project: providing services to taxonomists for standard genome sequencing and annotation.</title>
        <authorList>
            <consortium name="The Broad Institute Genomics Platform"/>
            <consortium name="The Broad Institute Genome Sequencing Center for Infectious Disease"/>
            <person name="Wu L."/>
            <person name="Ma J."/>
        </authorList>
    </citation>
    <scope>NUCLEOTIDE SEQUENCE [LARGE SCALE GENOMIC DNA]</scope>
    <source>
        <strain evidence="10">CECT 7131</strain>
    </source>
</reference>
<comment type="subcellular location">
    <subcellularLocation>
        <location evidence="1">Cell membrane</location>
        <topology evidence="1">Multi-pass membrane protein</topology>
    </subcellularLocation>
</comment>
<accession>A0ABT8A4C3</accession>
<organism evidence="9 10">
    <name type="scientific">Paeniroseomonas aquatica</name>
    <dbReference type="NCBI Taxonomy" id="373043"/>
    <lineage>
        <taxon>Bacteria</taxon>
        <taxon>Pseudomonadati</taxon>
        <taxon>Pseudomonadota</taxon>
        <taxon>Alphaproteobacteria</taxon>
        <taxon>Acetobacterales</taxon>
        <taxon>Acetobacteraceae</taxon>
        <taxon>Paeniroseomonas</taxon>
    </lineage>
</organism>
<feature type="transmembrane region" description="Helical" evidence="7">
    <location>
        <begin position="152"/>
        <end position="169"/>
    </location>
</feature>
<dbReference type="SUPFAM" id="SSF103473">
    <property type="entry name" value="MFS general substrate transporter"/>
    <property type="match status" value="1"/>
</dbReference>
<evidence type="ECO:0000256" key="1">
    <source>
        <dbReference type="ARBA" id="ARBA00004651"/>
    </source>
</evidence>
<feature type="transmembrane region" description="Helical" evidence="7">
    <location>
        <begin position="378"/>
        <end position="405"/>
    </location>
</feature>
<dbReference type="PROSITE" id="PS50850">
    <property type="entry name" value="MFS"/>
    <property type="match status" value="1"/>
</dbReference>
<feature type="transmembrane region" description="Helical" evidence="7">
    <location>
        <begin position="62"/>
        <end position="81"/>
    </location>
</feature>
<proteinExistence type="predicted"/>
<dbReference type="PANTHER" id="PTHR42718">
    <property type="entry name" value="MAJOR FACILITATOR SUPERFAMILY MULTIDRUG TRANSPORTER MFSC"/>
    <property type="match status" value="1"/>
</dbReference>
<keyword evidence="2" id="KW-0813">Transport</keyword>
<dbReference type="RefSeq" id="WP_290316328.1">
    <property type="nucleotide sequence ID" value="NZ_JAUFPN010000107.1"/>
</dbReference>
<evidence type="ECO:0000313" key="9">
    <source>
        <dbReference type="EMBL" id="MDN3564528.1"/>
    </source>
</evidence>
<evidence type="ECO:0000256" key="2">
    <source>
        <dbReference type="ARBA" id="ARBA00022448"/>
    </source>
</evidence>
<sequence>MGLGTMVVPLDSALNIAFPAITAHFGLALPEIQWIVICYVLTYGSLMLGIGRLGDIFGHLRVFRAGLAWSAVAYLACAWAPDYGWLLACRVLQGIGAALVISCGPALVTGWFPEPLRPRVLGLYTLMFAAGSVLGPSLGGLLVAWFGWEAVFWFRSPIALLALLLLRGGEAARPAGPREPFDLAGAVLLALAIGSLLLAINRLGGGGLAALPLAALFLAALLGFLRQSRRSPRPLIALGYFRLPGFAALNIANALVNLAGFAVLLFVPYYLTRIAGLPVALAGLVLAASPAGAMLVSAPGGWLLGRVPARRMAGIGIGLVAAGLGLMALWGAATPLALLVLALLLHGAGLGLLQVSYTDSVTATLPRQDRGVAGSLAMMTRTLGVVTAASLLTLVFAALEAAALAGGAAPGEAFLRAFRLSFLLAAAIPAAVLLLAVIRRG</sequence>
<dbReference type="PANTHER" id="PTHR42718:SF46">
    <property type="entry name" value="BLR6921 PROTEIN"/>
    <property type="match status" value="1"/>
</dbReference>
<feature type="transmembrane region" description="Helical" evidence="7">
    <location>
        <begin position="312"/>
        <end position="330"/>
    </location>
</feature>
<gene>
    <name evidence="9" type="ORF">QWZ14_09150</name>
</gene>
<comment type="caution">
    <text evidence="9">The sequence shown here is derived from an EMBL/GenBank/DDBJ whole genome shotgun (WGS) entry which is preliminary data.</text>
</comment>
<evidence type="ECO:0000256" key="7">
    <source>
        <dbReference type="SAM" id="Phobius"/>
    </source>
</evidence>
<feature type="domain" description="Major facilitator superfamily (MFS) profile" evidence="8">
    <location>
        <begin position="1"/>
        <end position="441"/>
    </location>
</feature>
<feature type="transmembrane region" description="Helical" evidence="7">
    <location>
        <begin position="206"/>
        <end position="225"/>
    </location>
</feature>
<feature type="transmembrane region" description="Helical" evidence="7">
    <location>
        <begin position="336"/>
        <end position="357"/>
    </location>
</feature>
<dbReference type="Gene3D" id="1.20.1250.20">
    <property type="entry name" value="MFS general substrate transporter like domains"/>
    <property type="match status" value="1"/>
</dbReference>
<evidence type="ECO:0000256" key="3">
    <source>
        <dbReference type="ARBA" id="ARBA00022475"/>
    </source>
</evidence>
<evidence type="ECO:0000256" key="6">
    <source>
        <dbReference type="ARBA" id="ARBA00023136"/>
    </source>
</evidence>
<name>A0ABT8A4C3_9PROT</name>
<feature type="transmembrane region" description="Helical" evidence="7">
    <location>
        <begin position="93"/>
        <end position="112"/>
    </location>
</feature>
<protein>
    <submittedName>
        <fullName evidence="9">MFS transporter</fullName>
    </submittedName>
</protein>
<feature type="transmembrane region" description="Helical" evidence="7">
    <location>
        <begin position="124"/>
        <end position="146"/>
    </location>
</feature>
<dbReference type="InterPro" id="IPR011701">
    <property type="entry name" value="MFS"/>
</dbReference>
<keyword evidence="3" id="KW-1003">Cell membrane</keyword>
<evidence type="ECO:0000259" key="8">
    <source>
        <dbReference type="PROSITE" id="PS50850"/>
    </source>
</evidence>
<dbReference type="InterPro" id="IPR036259">
    <property type="entry name" value="MFS_trans_sf"/>
</dbReference>
<feature type="transmembrane region" description="Helical" evidence="7">
    <location>
        <begin position="246"/>
        <end position="271"/>
    </location>
</feature>
<dbReference type="InterPro" id="IPR020846">
    <property type="entry name" value="MFS_dom"/>
</dbReference>
<keyword evidence="6 7" id="KW-0472">Membrane</keyword>
<evidence type="ECO:0000313" key="10">
    <source>
        <dbReference type="Proteomes" id="UP001529369"/>
    </source>
</evidence>
<feature type="transmembrane region" description="Helical" evidence="7">
    <location>
        <begin position="181"/>
        <end position="200"/>
    </location>
</feature>
<feature type="transmembrane region" description="Helical" evidence="7">
    <location>
        <begin position="417"/>
        <end position="438"/>
    </location>
</feature>
<keyword evidence="4 7" id="KW-0812">Transmembrane</keyword>
<keyword evidence="10" id="KW-1185">Reference proteome</keyword>
<dbReference type="CDD" id="cd17321">
    <property type="entry name" value="MFS_MMR_MDR_like"/>
    <property type="match status" value="1"/>
</dbReference>
<dbReference type="Proteomes" id="UP001529369">
    <property type="component" value="Unassembled WGS sequence"/>
</dbReference>
<dbReference type="Pfam" id="PF07690">
    <property type="entry name" value="MFS_1"/>
    <property type="match status" value="1"/>
</dbReference>
<dbReference type="EMBL" id="JAUFPN010000107">
    <property type="protein sequence ID" value="MDN3564528.1"/>
    <property type="molecule type" value="Genomic_DNA"/>
</dbReference>
<evidence type="ECO:0000256" key="5">
    <source>
        <dbReference type="ARBA" id="ARBA00022989"/>
    </source>
</evidence>
<evidence type="ECO:0000256" key="4">
    <source>
        <dbReference type="ARBA" id="ARBA00022692"/>
    </source>
</evidence>